<keyword evidence="7" id="KW-1185">Reference proteome</keyword>
<feature type="transmembrane region" description="Helical" evidence="5">
    <location>
        <begin position="61"/>
        <end position="81"/>
    </location>
</feature>
<dbReference type="RefSeq" id="WP_301677112.1">
    <property type="nucleotide sequence ID" value="NZ_VCYI01000006.1"/>
</dbReference>
<feature type="transmembrane region" description="Helical" evidence="5">
    <location>
        <begin position="335"/>
        <end position="355"/>
    </location>
</feature>
<keyword evidence="3 5" id="KW-1133">Transmembrane helix</keyword>
<evidence type="ECO:0000256" key="1">
    <source>
        <dbReference type="ARBA" id="ARBA00004141"/>
    </source>
</evidence>
<reference evidence="6" key="1">
    <citation type="submission" date="2019-05" db="EMBL/GenBank/DDBJ databases">
        <title>Isolation and characterization of methanogens from the cold seep sediment at Four-Way Closure Ridge.</title>
        <authorList>
            <person name="You Y.-T."/>
            <person name="Chen S.-C."/>
            <person name="Zhang W.-L."/>
            <person name="Lai M.-C."/>
        </authorList>
    </citation>
    <scope>NUCLEOTIDE SEQUENCE</scope>
    <source>
        <strain evidence="6">FWC-SCC3</strain>
    </source>
</reference>
<gene>
    <name evidence="6" type="ORF">FGW20_05585</name>
</gene>
<dbReference type="Proteomes" id="UP001168423">
    <property type="component" value="Unassembled WGS sequence"/>
</dbReference>
<dbReference type="SUPFAM" id="SSF81340">
    <property type="entry name" value="Clc chloride channel"/>
    <property type="match status" value="1"/>
</dbReference>
<feature type="transmembrane region" description="Helical" evidence="5">
    <location>
        <begin position="395"/>
        <end position="414"/>
    </location>
</feature>
<evidence type="ECO:0000256" key="3">
    <source>
        <dbReference type="ARBA" id="ARBA00022989"/>
    </source>
</evidence>
<comment type="caution">
    <text evidence="6">The sequence shown here is derived from an EMBL/GenBank/DDBJ whole genome shotgun (WGS) entry which is preliminary data.</text>
</comment>
<feature type="transmembrane region" description="Helical" evidence="5">
    <location>
        <begin position="191"/>
        <end position="211"/>
    </location>
</feature>
<dbReference type="PANTHER" id="PTHR43427:SF12">
    <property type="entry name" value="CHLORIDE TRANSPORTER"/>
    <property type="match status" value="1"/>
</dbReference>
<evidence type="ECO:0000313" key="6">
    <source>
        <dbReference type="EMBL" id="MDN7012519.1"/>
    </source>
</evidence>
<sequence>MPAPADASGARAGSRERTPVLWQVVLIAVVAIVFTVAYLSLYGLLDNAVWSEDGFIHGAPWAVPAGVLLFSLLVGLCRRYLHAPDVIHGGFSESLKGGGERPNYRTFPGALLSSLFSLLSGASIGPEGTITVLIGYVSSYFRDRLRIGSPGAALGFDVAALASAFNGIIGNVLFTGVFATEFQIGGNKNAFRFLTWNLLAGTVGYLFYLLLGLPSFARSIPFEPIGGLHPGYILCAIILGILGSLLAVFAGVAMQAAGKVMDRAFGDMVVTRVLAAGVVIACVGYFVPEVLFSGEAQIHGIIADPARLGVGMLFGLAILKILLLALSFKSGYIGGPLFPIIFSSTLIGLALSLVFPGIPVGVFVLCIEVAALTLALGAPLTSILLVTVVGTADQYTVVLLVISAVTAMLISAAVKGRSA</sequence>
<feature type="transmembrane region" description="Helical" evidence="5">
    <location>
        <begin position="158"/>
        <end position="179"/>
    </location>
</feature>
<dbReference type="Pfam" id="PF00654">
    <property type="entry name" value="Voltage_CLC"/>
    <property type="match status" value="1"/>
</dbReference>
<evidence type="ECO:0000256" key="2">
    <source>
        <dbReference type="ARBA" id="ARBA00022692"/>
    </source>
</evidence>
<feature type="transmembrane region" description="Helical" evidence="5">
    <location>
        <begin position="20"/>
        <end position="41"/>
    </location>
</feature>
<accession>A0ABT8M0G7</accession>
<name>A0ABT8M0G7_9EURY</name>
<proteinExistence type="predicted"/>
<feature type="transmembrane region" description="Helical" evidence="5">
    <location>
        <begin position="269"/>
        <end position="288"/>
    </location>
</feature>
<protein>
    <submittedName>
        <fullName evidence="6">Chloride channel protein</fullName>
    </submittedName>
</protein>
<comment type="subcellular location">
    <subcellularLocation>
        <location evidence="1">Membrane</location>
        <topology evidence="1">Multi-pass membrane protein</topology>
    </subcellularLocation>
</comment>
<evidence type="ECO:0000256" key="5">
    <source>
        <dbReference type="SAM" id="Phobius"/>
    </source>
</evidence>
<keyword evidence="2 5" id="KW-0812">Transmembrane</keyword>
<feature type="transmembrane region" description="Helical" evidence="5">
    <location>
        <begin position="308"/>
        <end position="328"/>
    </location>
</feature>
<feature type="transmembrane region" description="Helical" evidence="5">
    <location>
        <begin position="231"/>
        <end position="257"/>
    </location>
</feature>
<feature type="transmembrane region" description="Helical" evidence="5">
    <location>
        <begin position="110"/>
        <end position="138"/>
    </location>
</feature>
<dbReference type="InterPro" id="IPR001807">
    <property type="entry name" value="ClC"/>
</dbReference>
<keyword evidence="4 5" id="KW-0472">Membrane</keyword>
<evidence type="ECO:0000313" key="7">
    <source>
        <dbReference type="Proteomes" id="UP001168423"/>
    </source>
</evidence>
<dbReference type="EMBL" id="VCYI01000006">
    <property type="protein sequence ID" value="MDN7012519.1"/>
    <property type="molecule type" value="Genomic_DNA"/>
</dbReference>
<evidence type="ECO:0000256" key="4">
    <source>
        <dbReference type="ARBA" id="ARBA00023136"/>
    </source>
</evidence>
<dbReference type="Gene3D" id="1.10.3080.10">
    <property type="entry name" value="Clc chloride channel"/>
    <property type="match status" value="1"/>
</dbReference>
<feature type="transmembrane region" description="Helical" evidence="5">
    <location>
        <begin position="361"/>
        <end position="388"/>
    </location>
</feature>
<dbReference type="InterPro" id="IPR014743">
    <property type="entry name" value="Cl-channel_core"/>
</dbReference>
<organism evidence="6 7">
    <name type="scientific">Methanoculleus methanifontis</name>
    <dbReference type="NCBI Taxonomy" id="2584086"/>
    <lineage>
        <taxon>Archaea</taxon>
        <taxon>Methanobacteriati</taxon>
        <taxon>Methanobacteriota</taxon>
        <taxon>Stenosarchaea group</taxon>
        <taxon>Methanomicrobia</taxon>
        <taxon>Methanomicrobiales</taxon>
        <taxon>Methanomicrobiaceae</taxon>
        <taxon>Methanoculleus</taxon>
    </lineage>
</organism>
<dbReference type="PANTHER" id="PTHR43427">
    <property type="entry name" value="CHLORIDE CHANNEL PROTEIN CLC-E"/>
    <property type="match status" value="1"/>
</dbReference>
<dbReference type="InterPro" id="IPR050368">
    <property type="entry name" value="ClC-type_chloride_channel"/>
</dbReference>